<reference evidence="2" key="2">
    <citation type="submission" date="2015-03" db="UniProtKB">
        <authorList>
            <consortium name="EnsemblPlants"/>
        </authorList>
    </citation>
    <scope>IDENTIFICATION</scope>
</reference>
<dbReference type="PaxDb" id="65489-OBART11G07510.1"/>
<name>A0A0D3HJV6_9ORYZ</name>
<protein>
    <submittedName>
        <fullName evidence="2">Uncharacterized protein</fullName>
    </submittedName>
</protein>
<dbReference type="HOGENOM" id="CLU_1725081_0_0_1"/>
<evidence type="ECO:0000313" key="3">
    <source>
        <dbReference type="Proteomes" id="UP000026960"/>
    </source>
</evidence>
<feature type="compositionally biased region" description="Basic and acidic residues" evidence="1">
    <location>
        <begin position="15"/>
        <end position="29"/>
    </location>
</feature>
<organism evidence="2">
    <name type="scientific">Oryza barthii</name>
    <dbReference type="NCBI Taxonomy" id="65489"/>
    <lineage>
        <taxon>Eukaryota</taxon>
        <taxon>Viridiplantae</taxon>
        <taxon>Streptophyta</taxon>
        <taxon>Embryophyta</taxon>
        <taxon>Tracheophyta</taxon>
        <taxon>Spermatophyta</taxon>
        <taxon>Magnoliopsida</taxon>
        <taxon>Liliopsida</taxon>
        <taxon>Poales</taxon>
        <taxon>Poaceae</taxon>
        <taxon>BOP clade</taxon>
        <taxon>Oryzoideae</taxon>
        <taxon>Oryzeae</taxon>
        <taxon>Oryzinae</taxon>
        <taxon>Oryza</taxon>
    </lineage>
</organism>
<sequence length="152" mass="17114">MLSTPVPKGTQFSPEGRESHHDDTSKEETAPTGKNTRQGFHPRLSQIAPPPNPHRVAWTSVEGHRCRACKTSSSDSASTVNHIAARPEITSHTGTQLQQTYGAADDQRDRTPETNSTRHPYHTKELPGNDWKQPSLRREEDLRRGQRAPHRR</sequence>
<keyword evidence="3" id="KW-1185">Reference proteome</keyword>
<proteinExistence type="predicted"/>
<feature type="compositionally biased region" description="Polar residues" evidence="1">
    <location>
        <begin position="90"/>
        <end position="101"/>
    </location>
</feature>
<dbReference type="AlphaFoldDB" id="A0A0D3HJV6"/>
<dbReference type="EnsemblPlants" id="OBART11G07510.1">
    <property type="protein sequence ID" value="OBART11G07510.1"/>
    <property type="gene ID" value="OBART11G07510"/>
</dbReference>
<evidence type="ECO:0000256" key="1">
    <source>
        <dbReference type="SAM" id="MobiDB-lite"/>
    </source>
</evidence>
<dbReference type="Gramene" id="OBART11G07510.1">
    <property type="protein sequence ID" value="OBART11G07510.1"/>
    <property type="gene ID" value="OBART11G07510"/>
</dbReference>
<dbReference type="Proteomes" id="UP000026960">
    <property type="component" value="Chromosome 11"/>
</dbReference>
<feature type="compositionally biased region" description="Polar residues" evidence="1">
    <location>
        <begin position="70"/>
        <end position="81"/>
    </location>
</feature>
<evidence type="ECO:0000313" key="2">
    <source>
        <dbReference type="EnsemblPlants" id="OBART11G07510.1"/>
    </source>
</evidence>
<feature type="region of interest" description="Disordered" evidence="1">
    <location>
        <begin position="1"/>
        <end position="152"/>
    </location>
</feature>
<accession>A0A0D3HJV6</accession>
<reference evidence="2" key="1">
    <citation type="journal article" date="2009" name="Rice">
        <title>De Novo Next Generation Sequencing of Plant Genomes.</title>
        <authorList>
            <person name="Rounsley S."/>
            <person name="Marri P.R."/>
            <person name="Yu Y."/>
            <person name="He R."/>
            <person name="Sisneros N."/>
            <person name="Goicoechea J.L."/>
            <person name="Lee S.J."/>
            <person name="Angelova A."/>
            <person name="Kudrna D."/>
            <person name="Luo M."/>
            <person name="Affourtit J."/>
            <person name="Desany B."/>
            <person name="Knight J."/>
            <person name="Niazi F."/>
            <person name="Egholm M."/>
            <person name="Wing R.A."/>
        </authorList>
    </citation>
    <scope>NUCLEOTIDE SEQUENCE [LARGE SCALE GENOMIC DNA]</scope>
    <source>
        <strain evidence="2">cv. IRGC 105608</strain>
    </source>
</reference>